<evidence type="ECO:0000259" key="2">
    <source>
        <dbReference type="Pfam" id="PF00248"/>
    </source>
</evidence>
<organism evidence="3 4">
    <name type="scientific">Reticulibacter mediterranei</name>
    <dbReference type="NCBI Taxonomy" id="2778369"/>
    <lineage>
        <taxon>Bacteria</taxon>
        <taxon>Bacillati</taxon>
        <taxon>Chloroflexota</taxon>
        <taxon>Ktedonobacteria</taxon>
        <taxon>Ktedonobacterales</taxon>
        <taxon>Reticulibacteraceae</taxon>
        <taxon>Reticulibacter</taxon>
    </lineage>
</organism>
<dbReference type="GO" id="GO:0016491">
    <property type="term" value="F:oxidoreductase activity"/>
    <property type="evidence" value="ECO:0007669"/>
    <property type="project" value="UniProtKB-KW"/>
</dbReference>
<dbReference type="AlphaFoldDB" id="A0A8J3N641"/>
<dbReference type="RefSeq" id="WP_220207729.1">
    <property type="nucleotide sequence ID" value="NZ_BNJK01000001.1"/>
</dbReference>
<dbReference type="Pfam" id="PF00248">
    <property type="entry name" value="Aldo_ket_red"/>
    <property type="match status" value="1"/>
</dbReference>
<dbReference type="InterPro" id="IPR050523">
    <property type="entry name" value="AKR_Detox_Biosynth"/>
</dbReference>
<evidence type="ECO:0000313" key="3">
    <source>
        <dbReference type="EMBL" id="GHO97148.1"/>
    </source>
</evidence>
<reference evidence="3" key="1">
    <citation type="submission" date="2020-10" db="EMBL/GenBank/DDBJ databases">
        <title>Taxonomic study of unclassified bacteria belonging to the class Ktedonobacteria.</title>
        <authorList>
            <person name="Yabe S."/>
            <person name="Wang C.M."/>
            <person name="Zheng Y."/>
            <person name="Sakai Y."/>
            <person name="Cavaletti L."/>
            <person name="Monciardini P."/>
            <person name="Donadio S."/>
        </authorList>
    </citation>
    <scope>NUCLEOTIDE SEQUENCE</scope>
    <source>
        <strain evidence="3">ID150040</strain>
    </source>
</reference>
<proteinExistence type="predicted"/>
<dbReference type="GO" id="GO:0005829">
    <property type="term" value="C:cytosol"/>
    <property type="evidence" value="ECO:0007669"/>
    <property type="project" value="TreeGrafter"/>
</dbReference>
<evidence type="ECO:0000313" key="4">
    <source>
        <dbReference type="Proteomes" id="UP000597444"/>
    </source>
</evidence>
<keyword evidence="4" id="KW-1185">Reference proteome</keyword>
<dbReference type="CDD" id="cd19091">
    <property type="entry name" value="AKR_PsAKR"/>
    <property type="match status" value="1"/>
</dbReference>
<dbReference type="Gene3D" id="3.20.20.100">
    <property type="entry name" value="NADP-dependent oxidoreductase domain"/>
    <property type="match status" value="1"/>
</dbReference>
<dbReference type="PANTHER" id="PTHR43364">
    <property type="entry name" value="NADH-SPECIFIC METHYLGLYOXAL REDUCTASE-RELATED"/>
    <property type="match status" value="1"/>
</dbReference>
<protein>
    <submittedName>
        <fullName evidence="3">Oxidoreductase</fullName>
    </submittedName>
</protein>
<feature type="domain" description="NADP-dependent oxidoreductase" evidence="2">
    <location>
        <begin position="18"/>
        <end position="316"/>
    </location>
</feature>
<comment type="caution">
    <text evidence="3">The sequence shown here is derived from an EMBL/GenBank/DDBJ whole genome shotgun (WGS) entry which is preliminary data.</text>
</comment>
<name>A0A8J3N641_9CHLR</name>
<dbReference type="PANTHER" id="PTHR43364:SF18">
    <property type="entry name" value="OXIDOREDUCTASE"/>
    <property type="match status" value="1"/>
</dbReference>
<dbReference type="InterPro" id="IPR020471">
    <property type="entry name" value="AKR"/>
</dbReference>
<dbReference type="InterPro" id="IPR023210">
    <property type="entry name" value="NADP_OxRdtase_dom"/>
</dbReference>
<dbReference type="Proteomes" id="UP000597444">
    <property type="component" value="Unassembled WGS sequence"/>
</dbReference>
<gene>
    <name evidence="3" type="ORF">KSF_071960</name>
</gene>
<keyword evidence="1" id="KW-0560">Oxidoreductase</keyword>
<evidence type="ECO:0000256" key="1">
    <source>
        <dbReference type="ARBA" id="ARBA00023002"/>
    </source>
</evidence>
<dbReference type="PRINTS" id="PR00069">
    <property type="entry name" value="ALDKETRDTASE"/>
</dbReference>
<dbReference type="SUPFAM" id="SSF51430">
    <property type="entry name" value="NAD(P)-linked oxidoreductase"/>
    <property type="match status" value="1"/>
</dbReference>
<dbReference type="EMBL" id="BNJK01000001">
    <property type="protein sequence ID" value="GHO97148.1"/>
    <property type="molecule type" value="Genomic_DNA"/>
</dbReference>
<sequence>MQYTRLGNTGLVVSRSAFGCMTFGSGEGALGSVYKVDQSGATELVARALDAGVNFFNTADAYANGQSEMMLGKALGKRRQDVVIATKVGNRMSEALIDQGLSRQHIIASVQASLKRLNTDYIDVYLVHRLDPYTPIEETLETLDTIVKQGMVRYIGFSNWPTWLATKAVGLQRAHNWAQFRAAEMYYSLVGRDLEHEMVPFVQDAGIGVMIWSPLAGGFLSGKYTRENPGGNGGRLTGFDIIPFDRERGYDVVEQLRAIGTRHHASPAQVALAWLLSRPFITSILVGASKIGQLEDNLGATSLSLSADELATLDRLTEPKAIYPNWFNATIYDAPVRDALTNEARNALKRS</sequence>
<dbReference type="InterPro" id="IPR036812">
    <property type="entry name" value="NAD(P)_OxRdtase_dom_sf"/>
</dbReference>
<accession>A0A8J3N641</accession>
<dbReference type="FunFam" id="3.20.20.100:FF:000004">
    <property type="entry name" value="Oxidoreductase, aldo/keto reductase"/>
    <property type="match status" value="1"/>
</dbReference>